<keyword evidence="2" id="KW-1185">Reference proteome</keyword>
<gene>
    <name evidence="1" type="ORF">NQZ67_16845</name>
</gene>
<name>A0A9X2MSS8_9BACL</name>
<dbReference type="AlphaFoldDB" id="A0A9X2MSS8"/>
<dbReference type="RefSeq" id="WP_257448146.1">
    <property type="nucleotide sequence ID" value="NZ_JANIPJ010000012.1"/>
</dbReference>
<dbReference type="EMBL" id="JANIPJ010000012">
    <property type="protein sequence ID" value="MCR2805559.1"/>
    <property type="molecule type" value="Genomic_DNA"/>
</dbReference>
<sequence length="59" mass="6749">MLVHEFVQQQLWKDREAEWNRRAKRGDFVTDAKPSAKLTVPAKGKAADAKSWLQKIGLV</sequence>
<evidence type="ECO:0000313" key="2">
    <source>
        <dbReference type="Proteomes" id="UP001141950"/>
    </source>
</evidence>
<protein>
    <submittedName>
        <fullName evidence="1">Uncharacterized protein</fullName>
    </submittedName>
</protein>
<dbReference type="Proteomes" id="UP001141950">
    <property type="component" value="Unassembled WGS sequence"/>
</dbReference>
<reference evidence="1" key="1">
    <citation type="submission" date="2022-08" db="EMBL/GenBank/DDBJ databases">
        <title>The genomic sequence of strain Paenibacillus sp. SCIV0701.</title>
        <authorList>
            <person name="Zhao H."/>
        </authorList>
    </citation>
    <scope>NUCLEOTIDE SEQUENCE</scope>
    <source>
        <strain evidence="1">SCIV0701</strain>
    </source>
</reference>
<comment type="caution">
    <text evidence="1">The sequence shown here is derived from an EMBL/GenBank/DDBJ whole genome shotgun (WGS) entry which is preliminary data.</text>
</comment>
<organism evidence="1 2">
    <name type="scientific">Paenibacillus soyae</name>
    <dbReference type="NCBI Taxonomy" id="2969249"/>
    <lineage>
        <taxon>Bacteria</taxon>
        <taxon>Bacillati</taxon>
        <taxon>Bacillota</taxon>
        <taxon>Bacilli</taxon>
        <taxon>Bacillales</taxon>
        <taxon>Paenibacillaceae</taxon>
        <taxon>Paenibacillus</taxon>
    </lineage>
</organism>
<proteinExistence type="predicted"/>
<accession>A0A9X2MSS8</accession>
<evidence type="ECO:0000313" key="1">
    <source>
        <dbReference type="EMBL" id="MCR2805559.1"/>
    </source>
</evidence>